<dbReference type="Proteomes" id="UP000886689">
    <property type="component" value="Unassembled WGS sequence"/>
</dbReference>
<comment type="caution">
    <text evidence="2">The sequence shown here is derived from an EMBL/GenBank/DDBJ whole genome shotgun (WGS) entry which is preliminary data.</text>
</comment>
<dbReference type="AlphaFoldDB" id="A0A9D7K736"/>
<keyword evidence="1" id="KW-0732">Signal</keyword>
<accession>A0A9D7K736</accession>
<dbReference type="EMBL" id="JADJUC010000031">
    <property type="protein sequence ID" value="MBK8525471.1"/>
    <property type="molecule type" value="Genomic_DNA"/>
</dbReference>
<protein>
    <submittedName>
        <fullName evidence="2">Uncharacterized protein</fullName>
    </submittedName>
</protein>
<name>A0A9D7K736_9PROT</name>
<evidence type="ECO:0000313" key="3">
    <source>
        <dbReference type="Proteomes" id="UP000886689"/>
    </source>
</evidence>
<sequence length="62" mass="6610">MSLRSILWLVLIVTCSSAFADTKSDAAVALKTIVEGDFSVLCEVTGDLTNDGFESIKGSRLN</sequence>
<feature type="chain" id="PRO_5039199401" evidence="1">
    <location>
        <begin position="21"/>
        <end position="62"/>
    </location>
</feature>
<reference evidence="2" key="1">
    <citation type="submission" date="2020-10" db="EMBL/GenBank/DDBJ databases">
        <title>Connecting structure to function with the recovery of over 1000 high-quality activated sludge metagenome-assembled genomes encoding full-length rRNA genes using long-read sequencing.</title>
        <authorList>
            <person name="Singleton C.M."/>
            <person name="Petriglieri F."/>
            <person name="Kristensen J.M."/>
            <person name="Kirkegaard R.H."/>
            <person name="Michaelsen T.Y."/>
            <person name="Andersen M.H."/>
            <person name="Karst S.M."/>
            <person name="Dueholm M.S."/>
            <person name="Nielsen P.H."/>
            <person name="Albertsen M."/>
        </authorList>
    </citation>
    <scope>NUCLEOTIDE SEQUENCE</scope>
    <source>
        <strain evidence="2">Hirt_18-Q3-R61-65_BATAC.395</strain>
    </source>
</reference>
<evidence type="ECO:0000256" key="1">
    <source>
        <dbReference type="SAM" id="SignalP"/>
    </source>
</evidence>
<proteinExistence type="predicted"/>
<feature type="signal peptide" evidence="1">
    <location>
        <begin position="1"/>
        <end position="20"/>
    </location>
</feature>
<evidence type="ECO:0000313" key="2">
    <source>
        <dbReference type="EMBL" id="MBK8525471.1"/>
    </source>
</evidence>
<gene>
    <name evidence="2" type="ORF">IPL58_16430</name>
</gene>
<organism evidence="2 3">
    <name type="scientific">Candidatus Proximibacter danicus</name>
    <dbReference type="NCBI Taxonomy" id="2954365"/>
    <lineage>
        <taxon>Bacteria</taxon>
        <taxon>Pseudomonadati</taxon>
        <taxon>Pseudomonadota</taxon>
        <taxon>Betaproteobacteria</taxon>
        <taxon>Candidatus Proximibacter</taxon>
    </lineage>
</organism>